<proteinExistence type="predicted"/>
<comment type="caution">
    <text evidence="1">The sequence shown here is derived from an EMBL/GenBank/DDBJ whole genome shotgun (WGS) entry which is preliminary data.</text>
</comment>
<accession>A0A9P7AB06</accession>
<keyword evidence="3" id="KW-1185">Reference proteome</keyword>
<gene>
    <name evidence="2" type="ORF">HD556DRAFT_1236518</name>
    <name evidence="1" type="ORF">HD556DRAFT_1250727</name>
</gene>
<organism evidence="1 3">
    <name type="scientific">Suillus plorans</name>
    <dbReference type="NCBI Taxonomy" id="116603"/>
    <lineage>
        <taxon>Eukaryota</taxon>
        <taxon>Fungi</taxon>
        <taxon>Dikarya</taxon>
        <taxon>Basidiomycota</taxon>
        <taxon>Agaricomycotina</taxon>
        <taxon>Agaricomycetes</taxon>
        <taxon>Agaricomycetidae</taxon>
        <taxon>Boletales</taxon>
        <taxon>Suillineae</taxon>
        <taxon>Suillaceae</taxon>
        <taxon>Suillus</taxon>
    </lineage>
</organism>
<dbReference type="InterPro" id="IPR046521">
    <property type="entry name" value="DUF6698"/>
</dbReference>
<reference evidence="1" key="1">
    <citation type="journal article" date="2020" name="New Phytol.">
        <title>Comparative genomics reveals dynamic genome evolution in host specialist ectomycorrhizal fungi.</title>
        <authorList>
            <person name="Lofgren L.A."/>
            <person name="Nguyen N.H."/>
            <person name="Vilgalys R."/>
            <person name="Ruytinx J."/>
            <person name="Liao H.L."/>
            <person name="Branco S."/>
            <person name="Kuo A."/>
            <person name="LaButti K."/>
            <person name="Lipzen A."/>
            <person name="Andreopoulos W."/>
            <person name="Pangilinan J."/>
            <person name="Riley R."/>
            <person name="Hundley H."/>
            <person name="Na H."/>
            <person name="Barry K."/>
            <person name="Grigoriev I.V."/>
            <person name="Stajich J.E."/>
            <person name="Kennedy P.G."/>
        </authorList>
    </citation>
    <scope>NUCLEOTIDE SEQUENCE</scope>
    <source>
        <strain evidence="1">S12</strain>
    </source>
</reference>
<sequence>MAIESSSDHDDAAAVVRAKRRIAALEQEVEVLRASNKRVKPQIDSNVHKGRAIRRLVSLFDGLEDLIAENDRREELLDSLDLPDQLVSTQDEDRTIRSFNELLRCLPWLKKKLSSDVDELDYILRDLRKGADSARGDDTANLKHVIVAWLTELFHPLDPPLHTNIKDDRGFIHHITGKLLCPVEYTWSLNLTKEKIRDRDPDFLVTAYSWPAMLYLDYTFDSGNIEKGLFRSALLLKAFKHIFTSPSSAKEVDGDGDGADAIVASQRRRSSESDMTTRSHLRFSLSNVNSWRSIDGDFDYYVFYNNIVDFFEVAPGIDAQARIKELLKWWNRKVFGKTRAIPLTPAQLGRFSVSRMTSQRAVHEGGSP</sequence>
<dbReference type="Proteomes" id="UP000719766">
    <property type="component" value="Unassembled WGS sequence"/>
</dbReference>
<protein>
    <submittedName>
        <fullName evidence="1">Uncharacterized protein</fullName>
    </submittedName>
</protein>
<dbReference type="OrthoDB" id="2662502at2759"/>
<dbReference type="AlphaFoldDB" id="A0A9P7AB06"/>
<dbReference type="EMBL" id="JABBWE010000025">
    <property type="protein sequence ID" value="KAG1794689.1"/>
    <property type="molecule type" value="Genomic_DNA"/>
</dbReference>
<evidence type="ECO:0000313" key="3">
    <source>
        <dbReference type="Proteomes" id="UP000719766"/>
    </source>
</evidence>
<dbReference type="EMBL" id="JABBWE010000127">
    <property type="protein sequence ID" value="KAG1784850.1"/>
    <property type="molecule type" value="Genomic_DNA"/>
</dbReference>
<dbReference type="RefSeq" id="XP_041160800.1">
    <property type="nucleotide sequence ID" value="XM_041297832.1"/>
</dbReference>
<evidence type="ECO:0000313" key="1">
    <source>
        <dbReference type="EMBL" id="KAG1784850.1"/>
    </source>
</evidence>
<dbReference type="GeneID" id="64591596"/>
<evidence type="ECO:0000313" key="2">
    <source>
        <dbReference type="EMBL" id="KAG1794689.1"/>
    </source>
</evidence>
<name>A0A9P7AB06_9AGAM</name>
<dbReference type="Pfam" id="PF20414">
    <property type="entry name" value="DUF6698"/>
    <property type="match status" value="1"/>
</dbReference>